<dbReference type="InterPro" id="IPR008271">
    <property type="entry name" value="Ser/Thr_kinase_AS"/>
</dbReference>
<proteinExistence type="predicted"/>
<sequence length="606" mass="71388">MEKEKVLFPGKQIGDYVFMEELGRGNYGCVYKCKNISDQSIHAIKVIEYQSPSFKGGIVGQLLKEEINSLAQIESPYVLRLEHYLQTTNRCYIVMEYCDSGDLYQYWLKYNRILDENKTLVIIRQILNGLMELHKNKIIHRDLKLANILLNKSQVKLADLGFCKRLKDNDIHDKLQLGSPGTIAPEIVNKESYGLQSDIFSIGCIFYQLLFGELPFNFHSTELYLKQIDEQQINFKRNGVKVSKNVQSIIQRMLVRDPKKRLTFPELYQFDLFKKKINENLQFNQIKNEVQNQINQDEEDWRSTIDEKVIFCLQQKQDQPNQKNFYDDIYKKKQDEILKNQDFTYVEANNGENLQVFTNENEKDDQQISNNTIKLNQQIKARRYVTPLKEDKMVFDQIQKDGLQFKPIQPRVSSSIILFNEFKQSLNKLQFCEQLYNDLKEFIQSDQINLLIGRLMLLKSMIIEADQSILKIQQNCQNQDNMDLKLQDLLNFSFSEEFNLQISKIKEKIQQNKKSLLSPELLSNHTTDNISSLLFQGLLDIHSYLRDETNKEPEIIRKKQIAITILKVQTCVNFHELDFSNIDLKKQFEKIKQQNIIETLKKIYVD</sequence>
<evidence type="ECO:0000256" key="1">
    <source>
        <dbReference type="ARBA" id="ARBA00011245"/>
    </source>
</evidence>
<keyword evidence="4" id="KW-0418">Kinase</keyword>
<comment type="subunit">
    <text evidence="1">Monomer.</text>
</comment>
<dbReference type="InterPro" id="IPR045269">
    <property type="entry name" value="Atg1-like"/>
</dbReference>
<dbReference type="GO" id="GO:0016020">
    <property type="term" value="C:membrane"/>
    <property type="evidence" value="ECO:0007669"/>
    <property type="project" value="TreeGrafter"/>
</dbReference>
<dbReference type="GO" id="GO:0005524">
    <property type="term" value="F:ATP binding"/>
    <property type="evidence" value="ECO:0007669"/>
    <property type="project" value="UniProtKB-KW"/>
</dbReference>
<dbReference type="PANTHER" id="PTHR24348:SF22">
    <property type="entry name" value="NON-SPECIFIC SERINE_THREONINE PROTEIN KINASE"/>
    <property type="match status" value="1"/>
</dbReference>
<dbReference type="AlphaFoldDB" id="A0A8S1TCI1"/>
<dbReference type="PROSITE" id="PS00108">
    <property type="entry name" value="PROTEIN_KINASE_ST"/>
    <property type="match status" value="1"/>
</dbReference>
<keyword evidence="8" id="KW-1185">Reference proteome</keyword>
<evidence type="ECO:0000256" key="4">
    <source>
        <dbReference type="ARBA" id="ARBA00022777"/>
    </source>
</evidence>
<keyword evidence="2" id="KW-0808">Transferase</keyword>
<accession>A0A8S1TCI1</accession>
<dbReference type="GO" id="GO:0005776">
    <property type="term" value="C:autophagosome"/>
    <property type="evidence" value="ECO:0007669"/>
    <property type="project" value="TreeGrafter"/>
</dbReference>
<keyword evidence="5" id="KW-0067">ATP-binding</keyword>
<dbReference type="OrthoDB" id="10252354at2759"/>
<dbReference type="PROSITE" id="PS50011">
    <property type="entry name" value="PROTEIN_KINASE_DOM"/>
    <property type="match status" value="1"/>
</dbReference>
<dbReference type="GO" id="GO:0004674">
    <property type="term" value="F:protein serine/threonine kinase activity"/>
    <property type="evidence" value="ECO:0007669"/>
    <property type="project" value="InterPro"/>
</dbReference>
<evidence type="ECO:0000256" key="2">
    <source>
        <dbReference type="ARBA" id="ARBA00022679"/>
    </source>
</evidence>
<dbReference type="EMBL" id="CAJJDO010000018">
    <property type="protein sequence ID" value="CAD8149006.1"/>
    <property type="molecule type" value="Genomic_DNA"/>
</dbReference>
<evidence type="ECO:0000256" key="3">
    <source>
        <dbReference type="ARBA" id="ARBA00022741"/>
    </source>
</evidence>
<evidence type="ECO:0000313" key="7">
    <source>
        <dbReference type="EMBL" id="CAD8149006.1"/>
    </source>
</evidence>
<dbReference type="Proteomes" id="UP000689195">
    <property type="component" value="Unassembled WGS sequence"/>
</dbReference>
<evidence type="ECO:0000259" key="6">
    <source>
        <dbReference type="PROSITE" id="PS50011"/>
    </source>
</evidence>
<evidence type="ECO:0000256" key="5">
    <source>
        <dbReference type="ARBA" id="ARBA00022840"/>
    </source>
</evidence>
<dbReference type="Pfam" id="PF00069">
    <property type="entry name" value="Pkinase"/>
    <property type="match status" value="1"/>
</dbReference>
<dbReference type="GO" id="GO:0010506">
    <property type="term" value="P:regulation of autophagy"/>
    <property type="evidence" value="ECO:0007669"/>
    <property type="project" value="InterPro"/>
</dbReference>
<evidence type="ECO:0000313" key="8">
    <source>
        <dbReference type="Proteomes" id="UP000689195"/>
    </source>
</evidence>
<dbReference type="SMART" id="SM00220">
    <property type="entry name" value="S_TKc"/>
    <property type="match status" value="1"/>
</dbReference>
<protein>
    <recommendedName>
        <fullName evidence="6">Protein kinase domain-containing protein</fullName>
    </recommendedName>
</protein>
<gene>
    <name evidence="7" type="ORF">PPENT_87.1.T0180354</name>
</gene>
<name>A0A8S1TCI1_9CILI</name>
<comment type="caution">
    <text evidence="7">The sequence shown here is derived from an EMBL/GenBank/DDBJ whole genome shotgun (WGS) entry which is preliminary data.</text>
</comment>
<keyword evidence="3" id="KW-0547">Nucleotide-binding</keyword>
<dbReference type="PANTHER" id="PTHR24348">
    <property type="entry name" value="SERINE/THREONINE-PROTEIN KINASE UNC-51-RELATED"/>
    <property type="match status" value="1"/>
</dbReference>
<dbReference type="GO" id="GO:0005829">
    <property type="term" value="C:cytosol"/>
    <property type="evidence" value="ECO:0007669"/>
    <property type="project" value="TreeGrafter"/>
</dbReference>
<dbReference type="GO" id="GO:0000045">
    <property type="term" value="P:autophagosome assembly"/>
    <property type="evidence" value="ECO:0007669"/>
    <property type="project" value="TreeGrafter"/>
</dbReference>
<feature type="domain" description="Protein kinase" evidence="6">
    <location>
        <begin position="16"/>
        <end position="273"/>
    </location>
</feature>
<dbReference type="FunFam" id="1.10.510.10:FF:000571">
    <property type="entry name" value="Maternal embryonic leucine zipper kinase"/>
    <property type="match status" value="1"/>
</dbReference>
<dbReference type="InterPro" id="IPR000719">
    <property type="entry name" value="Prot_kinase_dom"/>
</dbReference>
<organism evidence="7 8">
    <name type="scientific">Paramecium pentaurelia</name>
    <dbReference type="NCBI Taxonomy" id="43138"/>
    <lineage>
        <taxon>Eukaryota</taxon>
        <taxon>Sar</taxon>
        <taxon>Alveolata</taxon>
        <taxon>Ciliophora</taxon>
        <taxon>Intramacronucleata</taxon>
        <taxon>Oligohymenophorea</taxon>
        <taxon>Peniculida</taxon>
        <taxon>Parameciidae</taxon>
        <taxon>Paramecium</taxon>
    </lineage>
</organism>
<dbReference type="GO" id="GO:0000407">
    <property type="term" value="C:phagophore assembly site"/>
    <property type="evidence" value="ECO:0007669"/>
    <property type="project" value="TreeGrafter"/>
</dbReference>
<reference evidence="7" key="1">
    <citation type="submission" date="2021-01" db="EMBL/GenBank/DDBJ databases">
        <authorList>
            <consortium name="Genoscope - CEA"/>
            <person name="William W."/>
        </authorList>
    </citation>
    <scope>NUCLEOTIDE SEQUENCE</scope>
</reference>